<dbReference type="AlphaFoldDB" id="A0A8T0HPY6"/>
<dbReference type="Proteomes" id="UP000822688">
    <property type="component" value="Chromosome V"/>
</dbReference>
<proteinExistence type="predicted"/>
<gene>
    <name evidence="1" type="ORF">KC19_VG134000</name>
</gene>
<name>A0A8T0HPY6_CERPU</name>
<comment type="caution">
    <text evidence="1">The sequence shown here is derived from an EMBL/GenBank/DDBJ whole genome shotgun (WGS) entry which is preliminary data.</text>
</comment>
<organism evidence="1 2">
    <name type="scientific">Ceratodon purpureus</name>
    <name type="common">Fire moss</name>
    <name type="synonym">Dicranum purpureum</name>
    <dbReference type="NCBI Taxonomy" id="3225"/>
    <lineage>
        <taxon>Eukaryota</taxon>
        <taxon>Viridiplantae</taxon>
        <taxon>Streptophyta</taxon>
        <taxon>Embryophyta</taxon>
        <taxon>Bryophyta</taxon>
        <taxon>Bryophytina</taxon>
        <taxon>Bryopsida</taxon>
        <taxon>Dicranidae</taxon>
        <taxon>Pseudoditrichales</taxon>
        <taxon>Ditrichaceae</taxon>
        <taxon>Ceratodon</taxon>
    </lineage>
</organism>
<evidence type="ECO:0000313" key="2">
    <source>
        <dbReference type="Proteomes" id="UP000822688"/>
    </source>
</evidence>
<sequence length="109" mass="12646">MTFVARWNEDITHAYFKVKLKDIASSWICKKCILQREEQGAWSEVPGDKRSQIRAWRSPRTVQVLKNALMTPFKPKGTNQEILCLLAQELDSGRRDTRFKAPLCVPLKK</sequence>
<protein>
    <submittedName>
        <fullName evidence="1">Uncharacterized protein</fullName>
    </submittedName>
</protein>
<accession>A0A8T0HPY6</accession>
<evidence type="ECO:0000313" key="1">
    <source>
        <dbReference type="EMBL" id="KAG0572906.1"/>
    </source>
</evidence>
<dbReference type="EMBL" id="CM026426">
    <property type="protein sequence ID" value="KAG0572906.1"/>
    <property type="molecule type" value="Genomic_DNA"/>
</dbReference>
<keyword evidence="2" id="KW-1185">Reference proteome</keyword>
<reference evidence="1" key="1">
    <citation type="submission" date="2020-06" db="EMBL/GenBank/DDBJ databases">
        <title>WGS assembly of Ceratodon purpureus strain R40.</title>
        <authorList>
            <person name="Carey S.B."/>
            <person name="Jenkins J."/>
            <person name="Shu S."/>
            <person name="Lovell J.T."/>
            <person name="Sreedasyam A."/>
            <person name="Maumus F."/>
            <person name="Tiley G.P."/>
            <person name="Fernandez-Pozo N."/>
            <person name="Barry K."/>
            <person name="Chen C."/>
            <person name="Wang M."/>
            <person name="Lipzen A."/>
            <person name="Daum C."/>
            <person name="Saski C.A."/>
            <person name="Payton A.C."/>
            <person name="Mcbreen J.C."/>
            <person name="Conrad R.E."/>
            <person name="Kollar L.M."/>
            <person name="Olsson S."/>
            <person name="Huttunen S."/>
            <person name="Landis J.B."/>
            <person name="Wickett N.J."/>
            <person name="Johnson M.G."/>
            <person name="Rensing S.A."/>
            <person name="Grimwood J."/>
            <person name="Schmutz J."/>
            <person name="Mcdaniel S.F."/>
        </authorList>
    </citation>
    <scope>NUCLEOTIDE SEQUENCE</scope>
    <source>
        <strain evidence="1">R40</strain>
    </source>
</reference>